<evidence type="ECO:0000313" key="2">
    <source>
        <dbReference type="Proteomes" id="UP001206821"/>
    </source>
</evidence>
<accession>A0ABT2KVL3</accession>
<proteinExistence type="predicted"/>
<dbReference type="EMBL" id="JANIEK010000015">
    <property type="protein sequence ID" value="MCT4794988.1"/>
    <property type="molecule type" value="Genomic_DNA"/>
</dbReference>
<reference evidence="1 2" key="1">
    <citation type="submission" date="2022-07" db="EMBL/GenBank/DDBJ databases">
        <title>Genomic and pangenome structural analysis of the polyextremophile Exiguobacterium.</title>
        <authorList>
            <person name="Shen L."/>
        </authorList>
    </citation>
    <scope>NUCLEOTIDE SEQUENCE [LARGE SCALE GENOMIC DNA]</scope>
    <source>
        <strain evidence="1 2">12_1</strain>
    </source>
</reference>
<sequence length="217" mass="24556">MFTASFEGVPYIICNARLDEFDYYEALESGLVSPDDPIDHSEAILVCSLDEAVDAIWSKAERIPFDDLIRLHGEGDTVQYLGERDGKLRFAAFIDEANEETIYELTAPDVLREVAVIDWGAYEPLDFTYDDVSSTIFIKVEESDEHTELIDATSGARFLDTAPFERVLGGTYFIHESAEGDQGVSIFHLEANERQRFENAYYTVLDETIIILSTRQL</sequence>
<dbReference type="RefSeq" id="WP_245175474.1">
    <property type="nucleotide sequence ID" value="NZ_JANIEK010000015.1"/>
</dbReference>
<keyword evidence="2" id="KW-1185">Reference proteome</keyword>
<evidence type="ECO:0000313" key="1">
    <source>
        <dbReference type="EMBL" id="MCT4794988.1"/>
    </source>
</evidence>
<name>A0ABT2KVL3_9BACL</name>
<protein>
    <submittedName>
        <fullName evidence="1">Uncharacterized protein</fullName>
    </submittedName>
</protein>
<comment type="caution">
    <text evidence="1">The sequence shown here is derived from an EMBL/GenBank/DDBJ whole genome shotgun (WGS) entry which is preliminary data.</text>
</comment>
<gene>
    <name evidence="1" type="ORF">NQG31_05490</name>
</gene>
<dbReference type="Proteomes" id="UP001206821">
    <property type="component" value="Unassembled WGS sequence"/>
</dbReference>
<organism evidence="1 2">
    <name type="scientific">Exiguobacterium alkaliphilum</name>
    <dbReference type="NCBI Taxonomy" id="1428684"/>
    <lineage>
        <taxon>Bacteria</taxon>
        <taxon>Bacillati</taxon>
        <taxon>Bacillota</taxon>
        <taxon>Bacilli</taxon>
        <taxon>Bacillales</taxon>
        <taxon>Bacillales Family XII. Incertae Sedis</taxon>
        <taxon>Exiguobacterium</taxon>
    </lineage>
</organism>